<organism evidence="8">
    <name type="scientific">mine drainage metagenome</name>
    <dbReference type="NCBI Taxonomy" id="410659"/>
    <lineage>
        <taxon>unclassified sequences</taxon>
        <taxon>metagenomes</taxon>
        <taxon>ecological metagenomes</taxon>
    </lineage>
</organism>
<gene>
    <name evidence="8" type="primary">srpA_1</name>
    <name evidence="8" type="ORF">GALL_25010</name>
</gene>
<dbReference type="Gene3D" id="2.40.180.10">
    <property type="entry name" value="Catalase core domain"/>
    <property type="match status" value="1"/>
</dbReference>
<reference evidence="8" key="1">
    <citation type="submission" date="2016-10" db="EMBL/GenBank/DDBJ databases">
        <title>Sequence of Gallionella enrichment culture.</title>
        <authorList>
            <person name="Poehlein A."/>
            <person name="Muehling M."/>
            <person name="Daniel R."/>
        </authorList>
    </citation>
    <scope>NUCLEOTIDE SEQUENCE</scope>
</reference>
<dbReference type="PRINTS" id="PR00067">
    <property type="entry name" value="CATALASE"/>
</dbReference>
<comment type="caution">
    <text evidence="8">The sequence shown here is derived from an EMBL/GenBank/DDBJ whole genome shotgun (WGS) entry which is preliminary data.</text>
</comment>
<keyword evidence="2 8" id="KW-0575">Peroxidase</keyword>
<keyword evidence="6" id="KW-0408">Iron</keyword>
<dbReference type="PANTHER" id="PTHR11465">
    <property type="entry name" value="CATALASE"/>
    <property type="match status" value="1"/>
</dbReference>
<evidence type="ECO:0000256" key="1">
    <source>
        <dbReference type="ARBA" id="ARBA00005329"/>
    </source>
</evidence>
<dbReference type="EC" id="1.11.1.-" evidence="8"/>
<evidence type="ECO:0000256" key="2">
    <source>
        <dbReference type="ARBA" id="ARBA00022559"/>
    </source>
</evidence>
<evidence type="ECO:0000259" key="7">
    <source>
        <dbReference type="SMART" id="SM01060"/>
    </source>
</evidence>
<dbReference type="InterPro" id="IPR018028">
    <property type="entry name" value="Catalase"/>
</dbReference>
<feature type="domain" description="Catalase core" evidence="7">
    <location>
        <begin position="33"/>
        <end position="335"/>
    </location>
</feature>
<comment type="similarity">
    <text evidence="1">Belongs to the catalase family.</text>
</comment>
<dbReference type="EMBL" id="MLJW01000005">
    <property type="protein sequence ID" value="OIR17474.1"/>
    <property type="molecule type" value="Genomic_DNA"/>
</dbReference>
<protein>
    <submittedName>
        <fullName evidence="8">Catalase-related peroxidase</fullName>
        <ecNumber evidence="8">1.11.1.-</ecNumber>
    </submittedName>
</protein>
<evidence type="ECO:0000256" key="3">
    <source>
        <dbReference type="ARBA" id="ARBA00022617"/>
    </source>
</evidence>
<dbReference type="GO" id="GO:0004096">
    <property type="term" value="F:catalase activity"/>
    <property type="evidence" value="ECO:0007669"/>
    <property type="project" value="InterPro"/>
</dbReference>
<keyword evidence="3" id="KW-0349">Heme</keyword>
<name>A0A1J5T9B2_9ZZZZ</name>
<dbReference type="PANTHER" id="PTHR11465:SF9">
    <property type="entry name" value="CATALASE"/>
    <property type="match status" value="1"/>
</dbReference>
<evidence type="ECO:0000313" key="8">
    <source>
        <dbReference type="EMBL" id="OIR17474.1"/>
    </source>
</evidence>
<dbReference type="SUPFAM" id="SSF56634">
    <property type="entry name" value="Heme-dependent catalase-like"/>
    <property type="match status" value="1"/>
</dbReference>
<dbReference type="GO" id="GO:0020037">
    <property type="term" value="F:heme binding"/>
    <property type="evidence" value="ECO:0007669"/>
    <property type="project" value="InterPro"/>
</dbReference>
<dbReference type="InterPro" id="IPR020835">
    <property type="entry name" value="Catalase_sf"/>
</dbReference>
<dbReference type="SMART" id="SM01060">
    <property type="entry name" value="Catalase"/>
    <property type="match status" value="1"/>
</dbReference>
<dbReference type="InterPro" id="IPR011614">
    <property type="entry name" value="Catalase_core"/>
</dbReference>
<dbReference type="AlphaFoldDB" id="A0A1J5T9B2"/>
<keyword evidence="5 8" id="KW-0560">Oxidoreductase</keyword>
<dbReference type="InterPro" id="IPR024168">
    <property type="entry name" value="Catalase_SrpA-type_pred"/>
</dbReference>
<dbReference type="PROSITE" id="PS51402">
    <property type="entry name" value="CATALASE_3"/>
    <property type="match status" value="1"/>
</dbReference>
<sequence>MHDIHQFMHGSRMLLACLIVLACPLAAAEDPVTPEQVVGAIEGTFGVTPGERRNHTKGTCAEGEFVGTPEAAAYSRSPLFSGQRIPVIARFSLAGGNPKAPDTARSPRGMALEFALPDGSLQHMTMLNIPVFGAMRPRTFLDLMLASRPDPATGKPDPEKLKAFKATHPDSLALAEFMAKHNPPVSYANSAYYGIHTFRFIDGRNKTTPVRWRFVPQDGEKRLTDAELGSLPADFLEQRLIERARTGPLRWDMIVSIGEPGDPENDPTLAWPETRKQIRAGTLTVTSAMPQKGAACEPVNFDPLVMGDGIAPTNDPILLFRSPAYALSFARRLGGI</sequence>
<evidence type="ECO:0000256" key="6">
    <source>
        <dbReference type="ARBA" id="ARBA00023004"/>
    </source>
</evidence>
<evidence type="ECO:0000256" key="4">
    <source>
        <dbReference type="ARBA" id="ARBA00022723"/>
    </source>
</evidence>
<dbReference type="Gene3D" id="1.20.1280.120">
    <property type="match status" value="1"/>
</dbReference>
<dbReference type="GO" id="GO:0046872">
    <property type="term" value="F:metal ion binding"/>
    <property type="evidence" value="ECO:0007669"/>
    <property type="project" value="UniProtKB-KW"/>
</dbReference>
<dbReference type="GO" id="GO:0042542">
    <property type="term" value="P:response to hydrogen peroxide"/>
    <property type="evidence" value="ECO:0007669"/>
    <property type="project" value="TreeGrafter"/>
</dbReference>
<dbReference type="PIRSF" id="PIRSF000296">
    <property type="entry name" value="SrpA"/>
    <property type="match status" value="1"/>
</dbReference>
<dbReference type="GO" id="GO:0005737">
    <property type="term" value="C:cytoplasm"/>
    <property type="evidence" value="ECO:0007669"/>
    <property type="project" value="TreeGrafter"/>
</dbReference>
<dbReference type="CDD" id="cd08153">
    <property type="entry name" value="srpA_like"/>
    <property type="match status" value="1"/>
</dbReference>
<dbReference type="GO" id="GO:0042744">
    <property type="term" value="P:hydrogen peroxide catabolic process"/>
    <property type="evidence" value="ECO:0007669"/>
    <property type="project" value="TreeGrafter"/>
</dbReference>
<keyword evidence="4" id="KW-0479">Metal-binding</keyword>
<dbReference type="Pfam" id="PF00199">
    <property type="entry name" value="Catalase"/>
    <property type="match status" value="1"/>
</dbReference>
<accession>A0A1J5T9B2</accession>
<evidence type="ECO:0000256" key="5">
    <source>
        <dbReference type="ARBA" id="ARBA00023002"/>
    </source>
</evidence>
<proteinExistence type="inferred from homology"/>